<dbReference type="Proteomes" id="UP000295302">
    <property type="component" value="Unassembled WGS sequence"/>
</dbReference>
<protein>
    <submittedName>
        <fullName evidence="2">Uncharacterized protein</fullName>
    </submittedName>
</protein>
<dbReference type="RefSeq" id="WP_132609169.1">
    <property type="nucleotide sequence ID" value="NZ_SMKQ01000008.1"/>
</dbReference>
<feature type="region of interest" description="Disordered" evidence="1">
    <location>
        <begin position="41"/>
        <end position="61"/>
    </location>
</feature>
<name>A0A4R4Z8K0_9ACTN</name>
<dbReference type="EMBL" id="SMKQ01000008">
    <property type="protein sequence ID" value="TDD54568.1"/>
    <property type="molecule type" value="Genomic_DNA"/>
</dbReference>
<sequence>MTDDMLSWLREQIEHRVAVARAATQGSWKIGEPLPYSDPGGGISIDGDDDEVAGPGHSGGGVWKQEDAAHITFNDPRQVIADCEAALSLIKLHDDLHDCVTPTSSQVFPAGDKDEIPCPVLQRLAFSYRHRPGYRPEWAPEGATS</sequence>
<evidence type="ECO:0000313" key="2">
    <source>
        <dbReference type="EMBL" id="TDD54568.1"/>
    </source>
</evidence>
<proteinExistence type="predicted"/>
<comment type="caution">
    <text evidence="2">The sequence shown here is derived from an EMBL/GenBank/DDBJ whole genome shotgun (WGS) entry which is preliminary data.</text>
</comment>
<reference evidence="2 3" key="1">
    <citation type="submission" date="2019-03" db="EMBL/GenBank/DDBJ databases">
        <title>Draft genome sequences of novel Actinobacteria.</title>
        <authorList>
            <person name="Sahin N."/>
            <person name="Ay H."/>
            <person name="Saygin H."/>
        </authorList>
    </citation>
    <scope>NUCLEOTIDE SEQUENCE [LARGE SCALE GENOMIC DNA]</scope>
    <source>
        <strain evidence="2 3">CH32</strain>
    </source>
</reference>
<evidence type="ECO:0000313" key="3">
    <source>
        <dbReference type="Proteomes" id="UP000295302"/>
    </source>
</evidence>
<dbReference type="Pfam" id="PF19730">
    <property type="entry name" value="DUF6221"/>
    <property type="match status" value="1"/>
</dbReference>
<accession>A0A4R4Z8K0</accession>
<dbReference type="AlphaFoldDB" id="A0A4R4Z8K0"/>
<dbReference type="OrthoDB" id="3543651at2"/>
<keyword evidence="3" id="KW-1185">Reference proteome</keyword>
<dbReference type="InterPro" id="IPR046193">
    <property type="entry name" value="DUF6221"/>
</dbReference>
<organism evidence="2 3">
    <name type="scientific">Nonomuraea terrae</name>
    <dbReference type="NCBI Taxonomy" id="2530383"/>
    <lineage>
        <taxon>Bacteria</taxon>
        <taxon>Bacillati</taxon>
        <taxon>Actinomycetota</taxon>
        <taxon>Actinomycetes</taxon>
        <taxon>Streptosporangiales</taxon>
        <taxon>Streptosporangiaceae</taxon>
        <taxon>Nonomuraea</taxon>
    </lineage>
</organism>
<gene>
    <name evidence="2" type="ORF">E1286_05090</name>
</gene>
<evidence type="ECO:0000256" key="1">
    <source>
        <dbReference type="SAM" id="MobiDB-lite"/>
    </source>
</evidence>